<dbReference type="PANTHER" id="PTHR46268">
    <property type="entry name" value="STRESS RESPONSE PROTEIN NHAX"/>
    <property type="match status" value="1"/>
</dbReference>
<protein>
    <submittedName>
        <fullName evidence="4">Universal stress protein UspA</fullName>
    </submittedName>
    <submittedName>
        <fullName evidence="5">UspA domain-containing protein</fullName>
    </submittedName>
</protein>
<dbReference type="Proteomes" id="UP000011555">
    <property type="component" value="Unassembled WGS sequence"/>
</dbReference>
<dbReference type="PRINTS" id="PR01438">
    <property type="entry name" value="UNVRSLSTRESS"/>
</dbReference>
<keyword evidence="6" id="KW-1185">Reference proteome</keyword>
<dbReference type="CDD" id="cd00293">
    <property type="entry name" value="USP-like"/>
    <property type="match status" value="1"/>
</dbReference>
<evidence type="ECO:0000313" key="7">
    <source>
        <dbReference type="Proteomes" id="UP000186547"/>
    </source>
</evidence>
<dbReference type="InterPro" id="IPR014729">
    <property type="entry name" value="Rossmann-like_a/b/a_fold"/>
</dbReference>
<comment type="similarity">
    <text evidence="1">Belongs to the universal stress protein A family.</text>
</comment>
<evidence type="ECO:0000313" key="4">
    <source>
        <dbReference type="EMBL" id="APW98495.1"/>
    </source>
</evidence>
<dbReference type="eggNOG" id="arCOG02053">
    <property type="taxonomic scope" value="Archaea"/>
</dbReference>
<dbReference type="PATRIC" id="fig|358396.7.peg.1932"/>
<gene>
    <name evidence="5" type="ORF">C445_09528</name>
    <name evidence="4" type="ORF">CHINAEXTREME_12235</name>
</gene>
<dbReference type="InterPro" id="IPR006016">
    <property type="entry name" value="UspA"/>
</dbReference>
<dbReference type="Pfam" id="PF00582">
    <property type="entry name" value="Usp"/>
    <property type="match status" value="1"/>
</dbReference>
<reference evidence="5 6" key="2">
    <citation type="journal article" date="2014" name="PLoS Genet.">
        <title>Phylogenetically driven sequencing of extremely halophilic archaea reveals strategies for static and dynamic osmo-response.</title>
        <authorList>
            <person name="Becker E.A."/>
            <person name="Seitzer P.M."/>
            <person name="Tritt A."/>
            <person name="Larsen D."/>
            <person name="Krusor M."/>
            <person name="Yao A.I."/>
            <person name="Wu D."/>
            <person name="Madern D."/>
            <person name="Eisen J.A."/>
            <person name="Darling A.E."/>
            <person name="Facciotti M.T."/>
        </authorList>
    </citation>
    <scope>NUCLEOTIDE SEQUENCE [LARGE SCALE GENOMIC DNA]</scope>
    <source>
        <strain evidence="5 6">AJ5</strain>
    </source>
</reference>
<evidence type="ECO:0000313" key="6">
    <source>
        <dbReference type="Proteomes" id="UP000011555"/>
    </source>
</evidence>
<accession>M0LIC5</accession>
<dbReference type="SUPFAM" id="SSF52402">
    <property type="entry name" value="Adenine nucleotide alpha hydrolases-like"/>
    <property type="match status" value="1"/>
</dbReference>
<dbReference type="InterPro" id="IPR006015">
    <property type="entry name" value="Universal_stress_UspA"/>
</dbReference>
<evidence type="ECO:0000313" key="5">
    <source>
        <dbReference type="EMBL" id="EMA33276.1"/>
    </source>
</evidence>
<dbReference type="EMBL" id="CP019285">
    <property type="protein sequence ID" value="APW98495.1"/>
    <property type="molecule type" value="Genomic_DNA"/>
</dbReference>
<sequence length="194" mass="21241">MPSLESNTIRRDTTRGTTSTSRQVRYCTPNEGGSPSAERRTYQLSIVWANELADPSRGEGMTRVLVPVDGSAEAERALESAFELFPDAEVHVLHVVQVTRIPSDPETTPYEYAKEKGKGFLEDAEAIAAEYDRNIETALTEGHAGRTIRNYIDDHDIDHVVIGSTGRSGVSRVLLGSVAETVARRSPVSVTIVR</sequence>
<evidence type="ECO:0000256" key="2">
    <source>
        <dbReference type="SAM" id="MobiDB-lite"/>
    </source>
</evidence>
<name>M0LIC5_NATLA</name>
<organism evidence="5 6">
    <name type="scientific">Natronobacterium lacisalsi AJ5</name>
    <dbReference type="NCBI Taxonomy" id="358396"/>
    <lineage>
        <taxon>Archaea</taxon>
        <taxon>Methanobacteriati</taxon>
        <taxon>Methanobacteriota</taxon>
        <taxon>Stenosarchaea group</taxon>
        <taxon>Halobacteria</taxon>
        <taxon>Halobacteriales</taxon>
        <taxon>Natrialbaceae</taxon>
        <taxon>Natronobacterium</taxon>
    </lineage>
</organism>
<dbReference type="Proteomes" id="UP000186547">
    <property type="component" value="Chromosome"/>
</dbReference>
<reference evidence="4" key="3">
    <citation type="submission" date="2017-01" db="EMBL/GenBank/DDBJ databases">
        <authorList>
            <person name="Mah S.A."/>
            <person name="Swanson W.J."/>
            <person name="Moy G.W."/>
            <person name="Vacquier V.D."/>
        </authorList>
    </citation>
    <scope>NUCLEOTIDE SEQUENCE</scope>
    <source>
        <strain evidence="4">AJ5</strain>
    </source>
</reference>
<proteinExistence type="inferred from homology"/>
<dbReference type="Gene3D" id="3.40.50.620">
    <property type="entry name" value="HUPs"/>
    <property type="match status" value="1"/>
</dbReference>
<dbReference type="STRING" id="358396.CHINAEXTREME_12235"/>
<dbReference type="PANTHER" id="PTHR46268:SF24">
    <property type="entry name" value="UNIVERSAL STRESS PROTEIN"/>
    <property type="match status" value="1"/>
</dbReference>
<feature type="region of interest" description="Disordered" evidence="2">
    <location>
        <begin position="1"/>
        <end position="38"/>
    </location>
</feature>
<feature type="domain" description="UspA" evidence="3">
    <location>
        <begin position="62"/>
        <end position="194"/>
    </location>
</feature>
<dbReference type="AlphaFoldDB" id="M0LIC5"/>
<evidence type="ECO:0000256" key="1">
    <source>
        <dbReference type="ARBA" id="ARBA00008791"/>
    </source>
</evidence>
<evidence type="ECO:0000259" key="3">
    <source>
        <dbReference type="Pfam" id="PF00582"/>
    </source>
</evidence>
<reference evidence="4 7" key="1">
    <citation type="journal article" date="2011" name="J. Bacteriol.">
        <title>Genome sequence of Halobiforma lacisalsi AJ5, an extremely halophilic archaeon which harbors a bop gene.</title>
        <authorList>
            <person name="Jiang X."/>
            <person name="Wang S."/>
            <person name="Cheng H."/>
            <person name="Huo Y."/>
            <person name="Zhang X."/>
            <person name="Zhu X."/>
            <person name="Han X."/>
            <person name="Ni P."/>
            <person name="Wu M."/>
        </authorList>
    </citation>
    <scope>NUCLEOTIDE SEQUENCE [LARGE SCALE GENOMIC DNA]</scope>
    <source>
        <strain evidence="4 7">AJ5</strain>
    </source>
</reference>
<dbReference type="KEGG" id="hlc:CHINAEXTREME12235"/>
<dbReference type="EMBL" id="AOLZ01000037">
    <property type="protein sequence ID" value="EMA33276.1"/>
    <property type="molecule type" value="Genomic_DNA"/>
</dbReference>